<feature type="compositionally biased region" description="Polar residues" evidence="1">
    <location>
        <begin position="298"/>
        <end position="307"/>
    </location>
</feature>
<organism evidence="2 3">
    <name type="scientific">Anguilla anguilla</name>
    <name type="common">European freshwater eel</name>
    <name type="synonym">Muraena anguilla</name>
    <dbReference type="NCBI Taxonomy" id="7936"/>
    <lineage>
        <taxon>Eukaryota</taxon>
        <taxon>Metazoa</taxon>
        <taxon>Chordata</taxon>
        <taxon>Craniata</taxon>
        <taxon>Vertebrata</taxon>
        <taxon>Euteleostomi</taxon>
        <taxon>Actinopterygii</taxon>
        <taxon>Neopterygii</taxon>
        <taxon>Teleostei</taxon>
        <taxon>Anguilliformes</taxon>
        <taxon>Anguillidae</taxon>
        <taxon>Anguilla</taxon>
    </lineage>
</organism>
<dbReference type="AlphaFoldDB" id="A0A9D3RZ87"/>
<comment type="caution">
    <text evidence="2">The sequence shown here is derived from an EMBL/GenBank/DDBJ whole genome shotgun (WGS) entry which is preliminary data.</text>
</comment>
<dbReference type="InterPro" id="IPR052231">
    <property type="entry name" value="Rho_GEF_signaling-related"/>
</dbReference>
<gene>
    <name evidence="2" type="ORF">ANANG_G00102480</name>
</gene>
<dbReference type="PANTHER" id="PTHR45845">
    <property type="entry name" value="RHO GUANINE NUCLEOTIDE EXCHANGE FACTOR-RELATED"/>
    <property type="match status" value="1"/>
</dbReference>
<reference evidence="2" key="1">
    <citation type="submission" date="2021-01" db="EMBL/GenBank/DDBJ databases">
        <title>A chromosome-scale assembly of European eel, Anguilla anguilla.</title>
        <authorList>
            <person name="Henkel C."/>
            <person name="Jong-Raadsen S.A."/>
            <person name="Dufour S."/>
            <person name="Weltzien F.-A."/>
            <person name="Palstra A.P."/>
            <person name="Pelster B."/>
            <person name="Spaink H.P."/>
            <person name="Van Den Thillart G.E."/>
            <person name="Jansen H."/>
            <person name="Zahm M."/>
            <person name="Klopp C."/>
            <person name="Cedric C."/>
            <person name="Louis A."/>
            <person name="Berthelot C."/>
            <person name="Parey E."/>
            <person name="Roest Crollius H."/>
            <person name="Montfort J."/>
            <person name="Robinson-Rechavi M."/>
            <person name="Bucao C."/>
            <person name="Bouchez O."/>
            <person name="Gislard M."/>
            <person name="Lluch J."/>
            <person name="Milhes M."/>
            <person name="Lampietro C."/>
            <person name="Lopez Roques C."/>
            <person name="Donnadieu C."/>
            <person name="Braasch I."/>
            <person name="Desvignes T."/>
            <person name="Postlethwait J."/>
            <person name="Bobe J."/>
            <person name="Guiguen Y."/>
            <person name="Dirks R."/>
        </authorList>
    </citation>
    <scope>NUCLEOTIDE SEQUENCE</scope>
    <source>
        <strain evidence="2">Tag_6206</strain>
        <tissue evidence="2">Liver</tissue>
    </source>
</reference>
<dbReference type="PANTHER" id="PTHR45845:SF4">
    <property type="entry name" value="PLECKSTRIN HOMOLOGY DOMAIN CONTAINING, FAMILY G (WITH RHOGEF DOMAIN) MEMBER 4"/>
    <property type="match status" value="1"/>
</dbReference>
<accession>A0A9D3RZ87</accession>
<dbReference type="EMBL" id="JAFIRN010000005">
    <property type="protein sequence ID" value="KAG5848730.1"/>
    <property type="molecule type" value="Genomic_DNA"/>
</dbReference>
<evidence type="ECO:0000256" key="1">
    <source>
        <dbReference type="SAM" id="MobiDB-lite"/>
    </source>
</evidence>
<evidence type="ECO:0000313" key="2">
    <source>
        <dbReference type="EMBL" id="KAG5848730.1"/>
    </source>
</evidence>
<proteinExistence type="predicted"/>
<protein>
    <submittedName>
        <fullName evidence="2">Uncharacterized protein</fullName>
    </submittedName>
</protein>
<name>A0A9D3RZ87_ANGAN</name>
<sequence length="330" mass="36931">MSGPSERQRKRDVPRDGLRYLFDFLIPAKHILQCIQQDACFPFRGFLFRFEGWPLCIHEKIIIQLSTLDWRVLRPGDFYLQVAPSRKNNPCVLVRYLSEDGQDVEELEVPKIAHASIFTMDWLDSVNGRRRGTPLERAAFLPQTRTYSGCPGRTWCARNSSAGRKGRSARLGWGSNVLTNKKAQQDESSHNQGIRIPVLGQSRGNQPLDDSDLEGEYVELADISLPRFFPQKGSLTQSISLNYRNKNKARTNGHMQNNNANAPFKSSTCSQTMICTKLIENLEDSYHPVILTPTTTQVASGTIAPNDSKSSRSEGTSSENAVVVPAAESD</sequence>
<evidence type="ECO:0000313" key="3">
    <source>
        <dbReference type="Proteomes" id="UP001044222"/>
    </source>
</evidence>
<dbReference type="Proteomes" id="UP001044222">
    <property type="component" value="Unassembled WGS sequence"/>
</dbReference>
<feature type="region of interest" description="Disordered" evidence="1">
    <location>
        <begin position="298"/>
        <end position="330"/>
    </location>
</feature>
<keyword evidence="3" id="KW-1185">Reference proteome</keyword>